<comment type="caution">
    <text evidence="1">The sequence shown here is derived from an EMBL/GenBank/DDBJ whole genome shotgun (WGS) entry which is preliminary data.</text>
</comment>
<sequence>FIKSKTHECEAYENGAGVTHSGSTGHDDGSKVYTSDRTTLMSRLDNVFSSGKELRLDPSPNVGDLVHKEGYLYSIKLSNSNCLI</sequence>
<gene>
    <name evidence="1" type="ORF">FMOSSE_LOCUS11042</name>
</gene>
<protein>
    <submittedName>
        <fullName evidence="1">12431_t:CDS:1</fullName>
    </submittedName>
</protein>
<feature type="non-terminal residue" evidence="1">
    <location>
        <position position="84"/>
    </location>
</feature>
<evidence type="ECO:0000313" key="2">
    <source>
        <dbReference type="Proteomes" id="UP000789375"/>
    </source>
</evidence>
<keyword evidence="2" id="KW-1185">Reference proteome</keyword>
<dbReference type="EMBL" id="CAJVPP010004021">
    <property type="protein sequence ID" value="CAG8642143.1"/>
    <property type="molecule type" value="Genomic_DNA"/>
</dbReference>
<accession>A0A9N9DMQ8</accession>
<dbReference type="Proteomes" id="UP000789375">
    <property type="component" value="Unassembled WGS sequence"/>
</dbReference>
<name>A0A9N9DMQ8_FUNMO</name>
<evidence type="ECO:0000313" key="1">
    <source>
        <dbReference type="EMBL" id="CAG8642143.1"/>
    </source>
</evidence>
<dbReference type="AlphaFoldDB" id="A0A9N9DMQ8"/>
<organism evidence="1 2">
    <name type="scientific">Funneliformis mosseae</name>
    <name type="common">Endomycorrhizal fungus</name>
    <name type="synonym">Glomus mosseae</name>
    <dbReference type="NCBI Taxonomy" id="27381"/>
    <lineage>
        <taxon>Eukaryota</taxon>
        <taxon>Fungi</taxon>
        <taxon>Fungi incertae sedis</taxon>
        <taxon>Mucoromycota</taxon>
        <taxon>Glomeromycotina</taxon>
        <taxon>Glomeromycetes</taxon>
        <taxon>Glomerales</taxon>
        <taxon>Glomeraceae</taxon>
        <taxon>Funneliformis</taxon>
    </lineage>
</organism>
<proteinExistence type="predicted"/>
<reference evidence="1" key="1">
    <citation type="submission" date="2021-06" db="EMBL/GenBank/DDBJ databases">
        <authorList>
            <person name="Kallberg Y."/>
            <person name="Tangrot J."/>
            <person name="Rosling A."/>
        </authorList>
    </citation>
    <scope>NUCLEOTIDE SEQUENCE</scope>
    <source>
        <strain evidence="1">87-6 pot B 2015</strain>
    </source>
</reference>